<dbReference type="STRING" id="28092.WM40_22750"/>
<dbReference type="Gene3D" id="3.40.190.10">
    <property type="entry name" value="Periplasmic binding protein-like II"/>
    <property type="match status" value="2"/>
</dbReference>
<dbReference type="RefSeq" id="WP_046154087.1">
    <property type="nucleotide sequence ID" value="NZ_CADFGU010000017.1"/>
</dbReference>
<organism evidence="3 4">
    <name type="scientific">Robbsia andropogonis</name>
    <dbReference type="NCBI Taxonomy" id="28092"/>
    <lineage>
        <taxon>Bacteria</taxon>
        <taxon>Pseudomonadati</taxon>
        <taxon>Pseudomonadota</taxon>
        <taxon>Betaproteobacteria</taxon>
        <taxon>Burkholderiales</taxon>
        <taxon>Burkholderiaceae</taxon>
        <taxon>Robbsia</taxon>
    </lineage>
</organism>
<feature type="signal peptide" evidence="2">
    <location>
        <begin position="1"/>
        <end position="32"/>
    </location>
</feature>
<evidence type="ECO:0000256" key="1">
    <source>
        <dbReference type="ARBA" id="ARBA00009438"/>
    </source>
</evidence>
<proteinExistence type="inferred from homology"/>
<dbReference type="GO" id="GO:0030973">
    <property type="term" value="F:molybdate ion binding"/>
    <property type="evidence" value="ECO:0007669"/>
    <property type="project" value="TreeGrafter"/>
</dbReference>
<protein>
    <submittedName>
        <fullName evidence="3">ABC transporter substrate-binding protein</fullName>
    </submittedName>
</protein>
<dbReference type="GO" id="GO:0015689">
    <property type="term" value="P:molybdate ion transport"/>
    <property type="evidence" value="ECO:0007669"/>
    <property type="project" value="TreeGrafter"/>
</dbReference>
<name>A0A0F5JUG8_9BURK</name>
<feature type="chain" id="PRO_5002490095" evidence="2">
    <location>
        <begin position="33"/>
        <end position="299"/>
    </location>
</feature>
<accession>A0A0F5JUG8</accession>
<reference evidence="3 4" key="1">
    <citation type="submission" date="2015-03" db="EMBL/GenBank/DDBJ databases">
        <title>Draft Genome Sequence of Burkholderia andropogonis type strain ICMP2807, isolated from Sorghum bicolor.</title>
        <authorList>
            <person name="Lopes-Santos L."/>
            <person name="Castro D.B."/>
            <person name="Ottoboni L.M."/>
            <person name="Park D."/>
            <person name="Weirc B.S."/>
            <person name="Destefano S.A."/>
        </authorList>
    </citation>
    <scope>NUCLEOTIDE SEQUENCE [LARGE SCALE GENOMIC DNA]</scope>
    <source>
        <strain evidence="3 4">ICMP2807</strain>
    </source>
</reference>
<dbReference type="InterPro" id="IPR050682">
    <property type="entry name" value="ModA/WtpA"/>
</dbReference>
<evidence type="ECO:0000313" key="4">
    <source>
        <dbReference type="Proteomes" id="UP000033618"/>
    </source>
</evidence>
<dbReference type="EMBL" id="LAQU01000040">
    <property type="protein sequence ID" value="KKB61488.1"/>
    <property type="molecule type" value="Genomic_DNA"/>
</dbReference>
<dbReference type="CDD" id="cd13540">
    <property type="entry name" value="PBP2_ModA_WtpA"/>
    <property type="match status" value="1"/>
</dbReference>
<dbReference type="SUPFAM" id="SSF53850">
    <property type="entry name" value="Periplasmic binding protein-like II"/>
    <property type="match status" value="1"/>
</dbReference>
<dbReference type="Proteomes" id="UP000033618">
    <property type="component" value="Unassembled WGS sequence"/>
</dbReference>
<dbReference type="InterPro" id="IPR006311">
    <property type="entry name" value="TAT_signal"/>
</dbReference>
<keyword evidence="4" id="KW-1185">Reference proteome</keyword>
<sequence>MSPTDRRAVLGNALSGLLLAAAPLLTFSAAQAQSQKVSVFYAGSLVNLMERSVGPAFTKASGIDFEGYAGGSNKLANEIKGKLRRGDIFISASPKVNSTLMGDTNGNWVTWYASFAESPLVIGYNPKSTFADALKTKRWDDVLSTPGIRIGRTDPKLDPKGLFTVNFVQHAARVYDKPDLVKETLGSEENPAQVLPEETLVGRLQSGQLDAGFFYSTETSDLNIPFVTLPAELKEKAQYTVTILNHAPNAKGAQRFVSWLLSPAGQALLKEHGIDIVAPTISGDAASVPAALRTQLAPQ</sequence>
<evidence type="ECO:0000313" key="3">
    <source>
        <dbReference type="EMBL" id="KKB61488.1"/>
    </source>
</evidence>
<dbReference type="PROSITE" id="PS51318">
    <property type="entry name" value="TAT"/>
    <property type="match status" value="1"/>
</dbReference>
<dbReference type="PATRIC" id="fig|28092.6.peg.5353"/>
<dbReference type="Pfam" id="PF13531">
    <property type="entry name" value="SBP_bac_11"/>
    <property type="match status" value="1"/>
</dbReference>
<gene>
    <name evidence="3" type="ORF">WM40_22750</name>
</gene>
<dbReference type="AlphaFoldDB" id="A0A0F5JUG8"/>
<dbReference type="PANTHER" id="PTHR30632">
    <property type="entry name" value="MOLYBDATE-BINDING PERIPLASMIC PROTEIN"/>
    <property type="match status" value="1"/>
</dbReference>
<comment type="caution">
    <text evidence="3">The sequence shown here is derived from an EMBL/GenBank/DDBJ whole genome shotgun (WGS) entry which is preliminary data.</text>
</comment>
<comment type="similarity">
    <text evidence="1">Belongs to the bacterial solute-binding protein 1 family. WtpA subfamily.</text>
</comment>
<dbReference type="PANTHER" id="PTHR30632:SF16">
    <property type="entry name" value="MOLYBDATE_TUNGSTATE-BINDING PROTEIN WTPA"/>
    <property type="match status" value="1"/>
</dbReference>
<evidence type="ECO:0000256" key="2">
    <source>
        <dbReference type="SAM" id="SignalP"/>
    </source>
</evidence>
<keyword evidence="2" id="KW-0732">Signal</keyword>